<dbReference type="SUPFAM" id="SSF47874">
    <property type="entry name" value="Annexin"/>
    <property type="match status" value="2"/>
</dbReference>
<keyword evidence="6" id="KW-1185">Reference proteome</keyword>
<accession>A0A1W2ATD0</accession>
<comment type="similarity">
    <text evidence="1">Belongs to the annexin family.</text>
</comment>
<feature type="domain" description="Bacterial toxin 4" evidence="4">
    <location>
        <begin position="1356"/>
        <end position="1420"/>
    </location>
</feature>
<dbReference type="PROSITE" id="PS00223">
    <property type="entry name" value="ANNEXIN_1"/>
    <property type="match status" value="1"/>
</dbReference>
<proteinExistence type="inferred from homology"/>
<dbReference type="InterPro" id="IPR018252">
    <property type="entry name" value="Annexin_repeat_CS"/>
</dbReference>
<dbReference type="RefSeq" id="WP_084424908.1">
    <property type="nucleotide sequence ID" value="NZ_FWXV01000001.1"/>
</dbReference>
<sequence length="1492" mass="156741">MGDERVQAQDQTPAAPASPAVARDTVPTLFTPQGAAAPMTPASLLGLQQLGGNQAVNALLNPDVARWQSAAGQAIDTIPAPDPRPLCEAPRELSSQARTLVSQRRSETSDPATEARAVADSGTPVRSPAPAPVAVTQAPPQPPAPQAEQIGDVLAKVKQDVPRYAREFADAAIARLDPGGRVAALAAMRDEVAEPEEGGLNTEIDGVAAAAGVTAEQLAAKVDQLAADANAQADTAIIDLDAQASVAADQVCARGDQDIQATEQASMSFADMIGGVLDTWRNLRNAQTRDTISSDLQLLARVKEQAAAGNRAALAEQMASLSAQQRALVIQFLQSGGQDPIAAVAANVVNGLRERRVPDISATLERRAIAEFGWEDLNALGASQSPGFDAGVLIRDVRGAVKGAGTDEDRLFTALTGRTPIQIAAMRKAYAATYDGRDMDEDIADDLSDENLERAQALMTGDPVAGAIATLNDAMAGAGTSEATIMQTLRNRTPAEREAIVRGYRERYGVDLASELSGELGDNELAQANALLSGDTAAADAAALREAMDGVGTDEGAIHGVYSQIQAEVEAEAAAKGMTTEQIAAEVRRRTEAVRSAYGSGFDADIEDELSGGELRLAQAEHAYDLTGMDAAKIQIEHESFYTDDDAVNAVLRNQYGRARRDVMRDLEVSFMADPANQLLSPAQRQERLEALRAQAQSTVEQQAAQNMRDLEARYDANNPMWGPGAFRAVIAFETSGYSQDEANDLIRQGGHLTDAQELHYAVAGGGTNEATIRQTLRGKSREEVEALKAQYRALTGQDLVEDLEGDLSGRDWADTSALLNGTKTPAEQMAYLNARRDWEVNEGTGVLSEMFEDEEEDVLNATTDEARRAYDEYQRLVASGASQAEIDAAQQRMERWFGYGDKDIEEHRAAVDSITDKMATAAAVAAGVAVTVLTAGAAGPAVAAAAAYFGTSATVVAAVAGAVAATAASVTVKWGGKGAAYGAEDLAVDMAQGVVDGLVAAATAGMGGKALDALLKYPAFASLIGAAKTGALGTIALKSVEGGIEGAIGGLPSGMAGAILSESTWKSGDPLGTILRAGGTGAAVGFGTGAVVGGVAEAWNQRGVIDMPDQTVMQPADPKNRADAETMYRNSIAEDPLREAAIYRNTETGEYIVIQGDSSTVQVAPGEGPAPAGNHQRWKEILDGQDLGAWELMAHSHPSNPDTNVVDPVNMWPSGGNGDMGVLYGEAFRANGPRSSEIHYMTPNGPEHTSFGVDPGNPEPFWVEVPAGDGIRIEHRFKTMEEYHNWMAGMGAPQGDVPGHFPSTPQAAGRPEAVPNEDNSVTVKATGEIENAIPRDDAPGYENYTEPGSKVGLPDYQRAHMWGPGFGDELADGIMMAHRDVNLKLQNSGVENAIRELHKVAQAQGGRVVVSVEVTSHPRVAGEPILLAEAHYKVSLQAPDGTIRAAFEVDIGPIGRPGTRSSTSPPISVTPRDLALENADLADVLADITGR</sequence>
<dbReference type="PANTHER" id="PTHR10502:SF102">
    <property type="entry name" value="ANNEXIN B11"/>
    <property type="match status" value="1"/>
</dbReference>
<dbReference type="Pfam" id="PF15541">
    <property type="entry name" value="Ntox4"/>
    <property type="match status" value="1"/>
</dbReference>
<dbReference type="InterPro" id="IPR037104">
    <property type="entry name" value="Annexin_sf"/>
</dbReference>
<dbReference type="InterPro" id="IPR029102">
    <property type="entry name" value="Ntox4"/>
</dbReference>
<keyword evidence="2" id="KW-0677">Repeat</keyword>
<dbReference type="GO" id="GO:0005886">
    <property type="term" value="C:plasma membrane"/>
    <property type="evidence" value="ECO:0007669"/>
    <property type="project" value="TreeGrafter"/>
</dbReference>
<reference evidence="5 6" key="1">
    <citation type="submission" date="2017-04" db="EMBL/GenBank/DDBJ databases">
        <authorList>
            <person name="Afonso C.L."/>
            <person name="Miller P.J."/>
            <person name="Scott M.A."/>
            <person name="Spackman E."/>
            <person name="Goraichik I."/>
            <person name="Dimitrov K.M."/>
            <person name="Suarez D.L."/>
            <person name="Swayne D.E."/>
        </authorList>
    </citation>
    <scope>NUCLEOTIDE SEQUENCE [LARGE SCALE GENOMIC DNA]</scope>
    <source>
        <strain evidence="5 6">DSM 43828</strain>
    </source>
</reference>
<gene>
    <name evidence="5" type="ORF">SAMN05661093_01101</name>
</gene>
<dbReference type="EMBL" id="FWXV01000001">
    <property type="protein sequence ID" value="SMC63999.1"/>
    <property type="molecule type" value="Genomic_DNA"/>
</dbReference>
<feature type="compositionally biased region" description="Low complexity" evidence="3">
    <location>
        <begin position="124"/>
        <end position="138"/>
    </location>
</feature>
<dbReference type="GO" id="GO:0001786">
    <property type="term" value="F:phosphatidylserine binding"/>
    <property type="evidence" value="ECO:0007669"/>
    <property type="project" value="TreeGrafter"/>
</dbReference>
<dbReference type="Gene3D" id="1.10.220.10">
    <property type="entry name" value="Annexin"/>
    <property type="match status" value="4"/>
</dbReference>
<dbReference type="GO" id="GO:0005509">
    <property type="term" value="F:calcium ion binding"/>
    <property type="evidence" value="ECO:0007669"/>
    <property type="project" value="InterPro"/>
</dbReference>
<evidence type="ECO:0000256" key="2">
    <source>
        <dbReference type="ARBA" id="ARBA00022737"/>
    </source>
</evidence>
<dbReference type="SMART" id="SM00335">
    <property type="entry name" value="ANX"/>
    <property type="match status" value="3"/>
</dbReference>
<dbReference type="InterPro" id="IPR018502">
    <property type="entry name" value="Annexin_repeat"/>
</dbReference>
<evidence type="ECO:0000313" key="6">
    <source>
        <dbReference type="Proteomes" id="UP000192674"/>
    </source>
</evidence>
<dbReference type="InterPro" id="IPR001464">
    <property type="entry name" value="Annexin"/>
</dbReference>
<name>A0A1W2ATD0_KIBAR</name>
<protein>
    <submittedName>
        <fullName evidence="5">Annexin</fullName>
    </submittedName>
</protein>
<dbReference type="GO" id="GO:0005544">
    <property type="term" value="F:calcium-dependent phospholipid binding"/>
    <property type="evidence" value="ECO:0007669"/>
    <property type="project" value="InterPro"/>
</dbReference>
<dbReference type="GO" id="GO:0005737">
    <property type="term" value="C:cytoplasm"/>
    <property type="evidence" value="ECO:0007669"/>
    <property type="project" value="TreeGrafter"/>
</dbReference>
<evidence type="ECO:0000256" key="3">
    <source>
        <dbReference type="SAM" id="MobiDB-lite"/>
    </source>
</evidence>
<dbReference type="GO" id="GO:0012506">
    <property type="term" value="C:vesicle membrane"/>
    <property type="evidence" value="ECO:0007669"/>
    <property type="project" value="TreeGrafter"/>
</dbReference>
<organism evidence="5 6">
    <name type="scientific">Kibdelosporangium aridum</name>
    <dbReference type="NCBI Taxonomy" id="2030"/>
    <lineage>
        <taxon>Bacteria</taxon>
        <taxon>Bacillati</taxon>
        <taxon>Actinomycetota</taxon>
        <taxon>Actinomycetes</taxon>
        <taxon>Pseudonocardiales</taxon>
        <taxon>Pseudonocardiaceae</taxon>
        <taxon>Kibdelosporangium</taxon>
    </lineage>
</organism>
<dbReference type="PRINTS" id="PR00196">
    <property type="entry name" value="ANNEXIN"/>
</dbReference>
<dbReference type="Proteomes" id="UP000192674">
    <property type="component" value="Unassembled WGS sequence"/>
</dbReference>
<evidence type="ECO:0000256" key="1">
    <source>
        <dbReference type="ARBA" id="ARBA00007831"/>
    </source>
</evidence>
<feature type="region of interest" description="Disordered" evidence="3">
    <location>
        <begin position="1"/>
        <end position="27"/>
    </location>
</feature>
<dbReference type="Pfam" id="PF00191">
    <property type="entry name" value="Annexin"/>
    <property type="match status" value="3"/>
</dbReference>
<dbReference type="PANTHER" id="PTHR10502">
    <property type="entry name" value="ANNEXIN"/>
    <property type="match status" value="1"/>
</dbReference>
<evidence type="ECO:0000313" key="5">
    <source>
        <dbReference type="EMBL" id="SMC63999.1"/>
    </source>
</evidence>
<evidence type="ECO:0000259" key="4">
    <source>
        <dbReference type="Pfam" id="PF15541"/>
    </source>
</evidence>
<dbReference type="OrthoDB" id="4648416at2"/>
<feature type="region of interest" description="Disordered" evidence="3">
    <location>
        <begin position="96"/>
        <end position="147"/>
    </location>
</feature>
<dbReference type="PROSITE" id="PS51897">
    <property type="entry name" value="ANNEXIN_2"/>
    <property type="match status" value="3"/>
</dbReference>